<keyword evidence="5" id="KW-1185">Reference proteome</keyword>
<comment type="caution">
    <text evidence="4">The sequence shown here is derived from an EMBL/GenBank/DDBJ whole genome shotgun (WGS) entry which is preliminary data.</text>
</comment>
<dbReference type="AlphaFoldDB" id="A0A066U0M5"/>
<dbReference type="Pfam" id="PF11887">
    <property type="entry name" value="Mce4_CUP1"/>
    <property type="match status" value="1"/>
</dbReference>
<organism evidence="4 5">
    <name type="scientific">Amycolatopsis rifamycinica</name>
    <dbReference type="NCBI Taxonomy" id="287986"/>
    <lineage>
        <taxon>Bacteria</taxon>
        <taxon>Bacillati</taxon>
        <taxon>Actinomycetota</taxon>
        <taxon>Actinomycetes</taxon>
        <taxon>Pseudonocardiales</taxon>
        <taxon>Pseudonocardiaceae</taxon>
        <taxon>Amycolatopsis</taxon>
    </lineage>
</organism>
<dbReference type="PANTHER" id="PTHR33371:SF17">
    <property type="entry name" value="MCE-FAMILY PROTEIN MCE1B"/>
    <property type="match status" value="1"/>
</dbReference>
<dbReference type="InterPro" id="IPR052336">
    <property type="entry name" value="MlaD_Phospholipid_Transporter"/>
</dbReference>
<sequence>MRSVAGPAVKGLVFFLVTAAATAVLAVTIANSNVGATIGYTARFTDATSVNRGDEVRMAGVRIGQVDSVRVVEHRLADVGFSVGRTHRLTASASVTIRYRNLVGQRYLSIDPGATDTSPTLAEGAQIPLERTKPALDLTALFNGFKPLFQALSPNDVNQLSFEIIQVLQGEGSTIESLLRHTASLTSTLAGKDALIGQVIGNLNTVLDTLNAQGDQFDTLVDTTSQLVTGLAADAKPIGQAIGGLGELTTATAGLLEQGRQPLKDSITALGDLSKNLADNTPVFQQFVDNLPKKLDRIGTLFSYGSWANFYLCAVETDAKPAPGGPPPGIPVTAARCR</sequence>
<protein>
    <submittedName>
        <fullName evidence="4">ABC transporter substrate-binding protein</fullName>
    </submittedName>
</protein>
<dbReference type="InterPro" id="IPR003399">
    <property type="entry name" value="Mce/MlaD"/>
</dbReference>
<evidence type="ECO:0000259" key="3">
    <source>
        <dbReference type="Pfam" id="PF11887"/>
    </source>
</evidence>
<dbReference type="InterPro" id="IPR005693">
    <property type="entry name" value="Mce"/>
</dbReference>
<feature type="signal peptide" evidence="1">
    <location>
        <begin position="1"/>
        <end position="26"/>
    </location>
</feature>
<dbReference type="InterPro" id="IPR024516">
    <property type="entry name" value="Mce_C"/>
</dbReference>
<dbReference type="EMBL" id="JMQI01000041">
    <property type="protein sequence ID" value="KDN20635.1"/>
    <property type="molecule type" value="Genomic_DNA"/>
</dbReference>
<dbReference type="Pfam" id="PF02470">
    <property type="entry name" value="MlaD"/>
    <property type="match status" value="1"/>
</dbReference>
<dbReference type="OrthoDB" id="338143at2"/>
<dbReference type="GO" id="GO:0005576">
    <property type="term" value="C:extracellular region"/>
    <property type="evidence" value="ECO:0007669"/>
    <property type="project" value="TreeGrafter"/>
</dbReference>
<reference evidence="4 5" key="1">
    <citation type="submission" date="2014-05" db="EMBL/GenBank/DDBJ databases">
        <title>Draft genome sequence of Amycolatopsis rifamycinica DSM 46095.</title>
        <authorList>
            <person name="Lal R."/>
            <person name="Saxena A."/>
            <person name="Kumari R."/>
            <person name="Mukherjee U."/>
            <person name="Singh P."/>
            <person name="Sangwan N."/>
            <person name="Mahato N.K."/>
        </authorList>
    </citation>
    <scope>NUCLEOTIDE SEQUENCE [LARGE SCALE GENOMIC DNA]</scope>
    <source>
        <strain evidence="4 5">DSM 46095</strain>
    </source>
</reference>
<dbReference type="STRING" id="287986.DV20_19675"/>
<name>A0A066U0M5_9PSEU</name>
<evidence type="ECO:0000256" key="1">
    <source>
        <dbReference type="SAM" id="SignalP"/>
    </source>
</evidence>
<keyword evidence="1" id="KW-0732">Signal</keyword>
<proteinExistence type="predicted"/>
<evidence type="ECO:0000259" key="2">
    <source>
        <dbReference type="Pfam" id="PF02470"/>
    </source>
</evidence>
<feature type="domain" description="Mce/MlaD" evidence="2">
    <location>
        <begin position="38"/>
        <end position="113"/>
    </location>
</feature>
<feature type="chain" id="PRO_5001626847" evidence="1">
    <location>
        <begin position="27"/>
        <end position="338"/>
    </location>
</feature>
<evidence type="ECO:0000313" key="5">
    <source>
        <dbReference type="Proteomes" id="UP000027345"/>
    </source>
</evidence>
<accession>A0A066U0M5</accession>
<dbReference type="NCBIfam" id="TIGR00996">
    <property type="entry name" value="Mtu_fam_mce"/>
    <property type="match status" value="1"/>
</dbReference>
<dbReference type="PANTHER" id="PTHR33371">
    <property type="entry name" value="INTERMEMBRANE PHOSPHOLIPID TRANSPORT SYSTEM BINDING PROTEIN MLAD-RELATED"/>
    <property type="match status" value="1"/>
</dbReference>
<dbReference type="GO" id="GO:0051701">
    <property type="term" value="P:biological process involved in interaction with host"/>
    <property type="evidence" value="ECO:0007669"/>
    <property type="project" value="TreeGrafter"/>
</dbReference>
<dbReference type="Proteomes" id="UP000027345">
    <property type="component" value="Unassembled WGS sequence"/>
</dbReference>
<evidence type="ECO:0000313" key="4">
    <source>
        <dbReference type="EMBL" id="KDN20635.1"/>
    </source>
</evidence>
<dbReference type="eggNOG" id="COG1463">
    <property type="taxonomic scope" value="Bacteria"/>
</dbReference>
<gene>
    <name evidence="4" type="ORF">DV20_19675</name>
</gene>
<feature type="domain" description="Mammalian cell entry C-terminal" evidence="3">
    <location>
        <begin position="119"/>
        <end position="297"/>
    </location>
</feature>
<dbReference type="RefSeq" id="WP_043782182.1">
    <property type="nucleotide sequence ID" value="NZ_JMQI01000041.1"/>
</dbReference>